<keyword evidence="1" id="KW-0805">Transcription regulation</keyword>
<reference evidence="6" key="1">
    <citation type="journal article" date="2019" name="Int. J. Syst. Evol. Microbiol.">
        <title>The Global Catalogue of Microorganisms (GCM) 10K type strain sequencing project: providing services to taxonomists for standard genome sequencing and annotation.</title>
        <authorList>
            <consortium name="The Broad Institute Genomics Platform"/>
            <consortium name="The Broad Institute Genome Sequencing Center for Infectious Disease"/>
            <person name="Wu L."/>
            <person name="Ma J."/>
        </authorList>
    </citation>
    <scope>NUCLEOTIDE SEQUENCE [LARGE SCALE GENOMIC DNA]</scope>
    <source>
        <strain evidence="6">JCM 17979</strain>
    </source>
</reference>
<evidence type="ECO:0000256" key="2">
    <source>
        <dbReference type="ARBA" id="ARBA00023125"/>
    </source>
</evidence>
<dbReference type="Gene3D" id="3.30.450.40">
    <property type="match status" value="1"/>
</dbReference>
<keyword evidence="2" id="KW-0238">DNA-binding</keyword>
<accession>A0ABP9BW40</accession>
<dbReference type="RefSeq" id="WP_345419992.1">
    <property type="nucleotide sequence ID" value="NZ_BAABHO010000039.1"/>
</dbReference>
<protein>
    <recommendedName>
        <fullName evidence="4">HTH luxR-type domain-containing protein</fullName>
    </recommendedName>
</protein>
<evidence type="ECO:0000256" key="3">
    <source>
        <dbReference type="ARBA" id="ARBA00023163"/>
    </source>
</evidence>
<dbReference type="PRINTS" id="PR00038">
    <property type="entry name" value="HTHLUXR"/>
</dbReference>
<dbReference type="Proteomes" id="UP001500928">
    <property type="component" value="Unassembled WGS sequence"/>
</dbReference>
<organism evidence="5 6">
    <name type="scientific">Actinomycetospora chlora</name>
    <dbReference type="NCBI Taxonomy" id="663608"/>
    <lineage>
        <taxon>Bacteria</taxon>
        <taxon>Bacillati</taxon>
        <taxon>Actinomycetota</taxon>
        <taxon>Actinomycetes</taxon>
        <taxon>Pseudonocardiales</taxon>
        <taxon>Pseudonocardiaceae</taxon>
        <taxon>Actinomycetospora</taxon>
    </lineage>
</organism>
<keyword evidence="6" id="KW-1185">Reference proteome</keyword>
<dbReference type="CDD" id="cd06170">
    <property type="entry name" value="LuxR_C_like"/>
    <property type="match status" value="1"/>
</dbReference>
<evidence type="ECO:0000313" key="5">
    <source>
        <dbReference type="EMBL" id="GAA4801351.1"/>
    </source>
</evidence>
<proteinExistence type="predicted"/>
<dbReference type="Gene3D" id="1.10.10.10">
    <property type="entry name" value="Winged helix-like DNA-binding domain superfamily/Winged helix DNA-binding domain"/>
    <property type="match status" value="1"/>
</dbReference>
<evidence type="ECO:0000259" key="4">
    <source>
        <dbReference type="PROSITE" id="PS50043"/>
    </source>
</evidence>
<dbReference type="PANTHER" id="PTHR44688:SF16">
    <property type="entry name" value="DNA-BINDING TRANSCRIPTIONAL ACTIVATOR DEVR_DOSR"/>
    <property type="match status" value="1"/>
</dbReference>
<keyword evidence="3" id="KW-0804">Transcription</keyword>
<dbReference type="Pfam" id="PF00196">
    <property type="entry name" value="GerE"/>
    <property type="match status" value="1"/>
</dbReference>
<dbReference type="SUPFAM" id="SSF46894">
    <property type="entry name" value="C-terminal effector domain of the bipartite response regulators"/>
    <property type="match status" value="1"/>
</dbReference>
<dbReference type="InterPro" id="IPR000792">
    <property type="entry name" value="Tscrpt_reg_LuxR_C"/>
</dbReference>
<dbReference type="InterPro" id="IPR036388">
    <property type="entry name" value="WH-like_DNA-bd_sf"/>
</dbReference>
<dbReference type="PANTHER" id="PTHR44688">
    <property type="entry name" value="DNA-BINDING TRANSCRIPTIONAL ACTIVATOR DEVR_DOSR"/>
    <property type="match status" value="1"/>
</dbReference>
<evidence type="ECO:0000313" key="6">
    <source>
        <dbReference type="Proteomes" id="UP001500928"/>
    </source>
</evidence>
<sequence length="324" mass="33263">MSAVAAARELRSFLRRHGGRSPGAAGAVLAALGEVVPADCAALSVADPVTGGHRTLASTYPAAVTGVIDTRMHTDRLFAVVRDGRHALRVRDLEPRRRRGEIFERIIVPHGFRDGVTLCLVAADGRYVGMLNASTLDARHPDDDAIALLELLGPDLAAALDPVPAPAARTGALGVDGTEGLLVEPAGRVVALSPAARPELVRPPSPLAGPVDAAAAGGPAPGPVLLVTTSGEVLGVELHPTAHGVLVLHRAAVPPAGLTVRELEVLDGVGHGLSNPEIARRLGVRPRTVATHVEHLLAKTGARNRAAAARAAARWGLLTGSGVL</sequence>
<evidence type="ECO:0000256" key="1">
    <source>
        <dbReference type="ARBA" id="ARBA00023015"/>
    </source>
</evidence>
<dbReference type="PROSITE" id="PS50043">
    <property type="entry name" value="HTH_LUXR_2"/>
    <property type="match status" value="1"/>
</dbReference>
<dbReference type="SMART" id="SM00421">
    <property type="entry name" value="HTH_LUXR"/>
    <property type="match status" value="1"/>
</dbReference>
<dbReference type="PROSITE" id="PS00622">
    <property type="entry name" value="HTH_LUXR_1"/>
    <property type="match status" value="1"/>
</dbReference>
<name>A0ABP9BW40_9PSEU</name>
<dbReference type="SUPFAM" id="SSF55781">
    <property type="entry name" value="GAF domain-like"/>
    <property type="match status" value="1"/>
</dbReference>
<gene>
    <name evidence="5" type="ORF">GCM10023200_42770</name>
</gene>
<dbReference type="InterPro" id="IPR016032">
    <property type="entry name" value="Sig_transdc_resp-reg_C-effctor"/>
</dbReference>
<feature type="domain" description="HTH luxR-type" evidence="4">
    <location>
        <begin position="251"/>
        <end position="316"/>
    </location>
</feature>
<dbReference type="EMBL" id="BAABHO010000039">
    <property type="protein sequence ID" value="GAA4801351.1"/>
    <property type="molecule type" value="Genomic_DNA"/>
</dbReference>
<comment type="caution">
    <text evidence="5">The sequence shown here is derived from an EMBL/GenBank/DDBJ whole genome shotgun (WGS) entry which is preliminary data.</text>
</comment>
<dbReference type="InterPro" id="IPR029016">
    <property type="entry name" value="GAF-like_dom_sf"/>
</dbReference>